<name>A0A1A3NAJ2_MYCAS</name>
<keyword evidence="1 2" id="KW-0238">DNA-binding</keyword>
<feature type="domain" description="HTH tetR-type" evidence="3">
    <location>
        <begin position="6"/>
        <end position="66"/>
    </location>
</feature>
<dbReference type="Gene3D" id="1.10.357.10">
    <property type="entry name" value="Tetracycline Repressor, domain 2"/>
    <property type="match status" value="1"/>
</dbReference>
<dbReference type="InterPro" id="IPR001647">
    <property type="entry name" value="HTH_TetR"/>
</dbReference>
<dbReference type="OrthoDB" id="4377220at2"/>
<evidence type="ECO:0000256" key="1">
    <source>
        <dbReference type="ARBA" id="ARBA00023125"/>
    </source>
</evidence>
<reference evidence="4 5" key="1">
    <citation type="submission" date="2016-06" db="EMBL/GenBank/DDBJ databases">
        <authorList>
            <person name="Kjaerup R.B."/>
            <person name="Dalgaard T.S."/>
            <person name="Juul-Madsen H.R."/>
        </authorList>
    </citation>
    <scope>NUCLEOTIDE SEQUENCE [LARGE SCALE GENOMIC DNA]</scope>
    <source>
        <strain evidence="4 5">1245139.5</strain>
    </source>
</reference>
<accession>A0A1A3NAJ2</accession>
<dbReference type="GO" id="GO:0003677">
    <property type="term" value="F:DNA binding"/>
    <property type="evidence" value="ECO:0007669"/>
    <property type="project" value="UniProtKB-UniRule"/>
</dbReference>
<dbReference type="AlphaFoldDB" id="A0A1A3NAJ2"/>
<evidence type="ECO:0000256" key="2">
    <source>
        <dbReference type="PROSITE-ProRule" id="PRU00335"/>
    </source>
</evidence>
<sequence>MSSVGLQEHDYVLDSIEGLVAQEGIEAVTIRALTKVTGVSNGAIYRTFESRGGLLGRVWIRAERRFLDQLTSLIDEAKARAGSEPLDAVYAAAETSLLYPEMYPESSACLMTVRRHDVVNQPMPREISDQLRELDRELSAVMAQLAEGLWSRSDAGAVNLIATCIVDLPKWIALRGQGYSPSTLRNYLRAAVRSVLEVGPPPLGVVTHQTTANGALESRWAHLVGITASAWSTVGYIGSSTLNPQASTIRPTIGV</sequence>
<gene>
    <name evidence="4" type="ORF">A5636_21005</name>
</gene>
<comment type="caution">
    <text evidence="4">The sequence shown here is derived from an EMBL/GenBank/DDBJ whole genome shotgun (WGS) entry which is preliminary data.</text>
</comment>
<dbReference type="EMBL" id="LZLQ01000031">
    <property type="protein sequence ID" value="OBK18365.1"/>
    <property type="molecule type" value="Genomic_DNA"/>
</dbReference>
<evidence type="ECO:0000313" key="4">
    <source>
        <dbReference type="EMBL" id="OBK18365.1"/>
    </source>
</evidence>
<dbReference type="PROSITE" id="PS50977">
    <property type="entry name" value="HTH_TETR_2"/>
    <property type="match status" value="1"/>
</dbReference>
<dbReference type="InterPro" id="IPR009057">
    <property type="entry name" value="Homeodomain-like_sf"/>
</dbReference>
<dbReference type="Proteomes" id="UP000093629">
    <property type="component" value="Unassembled WGS sequence"/>
</dbReference>
<keyword evidence="5" id="KW-1185">Reference proteome</keyword>
<proteinExistence type="predicted"/>
<organism evidence="4 5">
    <name type="scientific">Mycobacterium asiaticum</name>
    <dbReference type="NCBI Taxonomy" id="1790"/>
    <lineage>
        <taxon>Bacteria</taxon>
        <taxon>Bacillati</taxon>
        <taxon>Actinomycetota</taxon>
        <taxon>Actinomycetes</taxon>
        <taxon>Mycobacteriales</taxon>
        <taxon>Mycobacteriaceae</taxon>
        <taxon>Mycobacterium</taxon>
    </lineage>
</organism>
<protein>
    <recommendedName>
        <fullName evidence="3">HTH tetR-type domain-containing protein</fullName>
    </recommendedName>
</protein>
<dbReference type="Pfam" id="PF00440">
    <property type="entry name" value="TetR_N"/>
    <property type="match status" value="1"/>
</dbReference>
<dbReference type="SUPFAM" id="SSF46689">
    <property type="entry name" value="Homeodomain-like"/>
    <property type="match status" value="1"/>
</dbReference>
<evidence type="ECO:0000313" key="5">
    <source>
        <dbReference type="Proteomes" id="UP000093629"/>
    </source>
</evidence>
<evidence type="ECO:0000259" key="3">
    <source>
        <dbReference type="PROSITE" id="PS50977"/>
    </source>
</evidence>
<dbReference type="RefSeq" id="WP_065157712.1">
    <property type="nucleotide sequence ID" value="NZ_LZLQ01000031.1"/>
</dbReference>
<feature type="DNA-binding region" description="H-T-H motif" evidence="2">
    <location>
        <begin position="29"/>
        <end position="48"/>
    </location>
</feature>